<evidence type="ECO:0000256" key="6">
    <source>
        <dbReference type="ARBA" id="ARBA00022918"/>
    </source>
</evidence>
<gene>
    <name evidence="9" type="ORF">MCOR_47878</name>
</gene>
<evidence type="ECO:0000256" key="3">
    <source>
        <dbReference type="ARBA" id="ARBA00022722"/>
    </source>
</evidence>
<dbReference type="OrthoDB" id="6108512at2759"/>
<proteinExistence type="predicted"/>
<evidence type="ECO:0000256" key="1">
    <source>
        <dbReference type="ARBA" id="ARBA00022679"/>
    </source>
</evidence>
<dbReference type="SUPFAM" id="SSF56672">
    <property type="entry name" value="DNA/RNA polymerases"/>
    <property type="match status" value="1"/>
</dbReference>
<keyword evidence="4" id="KW-0255">Endonuclease</keyword>
<keyword evidence="10" id="KW-1185">Reference proteome</keyword>
<dbReference type="EMBL" id="CACVKT020008387">
    <property type="protein sequence ID" value="CAC5415171.1"/>
    <property type="molecule type" value="Genomic_DNA"/>
</dbReference>
<feature type="region of interest" description="Disordered" evidence="7">
    <location>
        <begin position="18"/>
        <end position="45"/>
    </location>
</feature>
<name>A0A6J8E7Y6_MYTCO</name>
<sequence>MTLEQVFKFVEAKEVGKRSASRLLDSPGAEATSSSYRRRRNTNVAKDTNKYDNNKVELCGYCGKKGQGKSTPPKIRKKKCPTYGHTCKHCERDNHYESVCRSNTKTKTVIVSEIEEGVRIFDKSKPTCLATDWSKSGLGFWLFQKHCEFTKLLPFCCHEGWKITLVGSRFTHGAESRYPPVEGEALAVVDALDKASRMLGDMLMYSNIMLSFEKM</sequence>
<keyword evidence="5" id="KW-0378">Hydrolase</keyword>
<accession>A0A6J8E7Y6</accession>
<organism evidence="9 10">
    <name type="scientific">Mytilus coruscus</name>
    <name type="common">Sea mussel</name>
    <dbReference type="NCBI Taxonomy" id="42192"/>
    <lineage>
        <taxon>Eukaryota</taxon>
        <taxon>Metazoa</taxon>
        <taxon>Spiralia</taxon>
        <taxon>Lophotrochozoa</taxon>
        <taxon>Mollusca</taxon>
        <taxon>Bivalvia</taxon>
        <taxon>Autobranchia</taxon>
        <taxon>Pteriomorphia</taxon>
        <taxon>Mytilida</taxon>
        <taxon>Mytiloidea</taxon>
        <taxon>Mytilidae</taxon>
        <taxon>Mytilinae</taxon>
        <taxon>Mytilus</taxon>
    </lineage>
</organism>
<dbReference type="InterPro" id="IPR043502">
    <property type="entry name" value="DNA/RNA_pol_sf"/>
</dbReference>
<evidence type="ECO:0000256" key="7">
    <source>
        <dbReference type="SAM" id="MobiDB-lite"/>
    </source>
</evidence>
<keyword evidence="6" id="KW-0695">RNA-directed DNA polymerase</keyword>
<evidence type="ECO:0000256" key="2">
    <source>
        <dbReference type="ARBA" id="ARBA00022695"/>
    </source>
</evidence>
<evidence type="ECO:0000313" key="10">
    <source>
        <dbReference type="Proteomes" id="UP000507470"/>
    </source>
</evidence>
<dbReference type="Proteomes" id="UP000507470">
    <property type="component" value="Unassembled WGS sequence"/>
</dbReference>
<reference evidence="9 10" key="1">
    <citation type="submission" date="2020-06" db="EMBL/GenBank/DDBJ databases">
        <authorList>
            <person name="Li R."/>
            <person name="Bekaert M."/>
        </authorList>
    </citation>
    <scope>NUCLEOTIDE SEQUENCE [LARGE SCALE GENOMIC DNA]</scope>
    <source>
        <strain evidence="10">wild</strain>
    </source>
</reference>
<dbReference type="GO" id="GO:0003964">
    <property type="term" value="F:RNA-directed DNA polymerase activity"/>
    <property type="evidence" value="ECO:0007669"/>
    <property type="project" value="UniProtKB-KW"/>
</dbReference>
<evidence type="ECO:0000313" key="9">
    <source>
        <dbReference type="EMBL" id="CAC5415171.1"/>
    </source>
</evidence>
<keyword evidence="2" id="KW-0548">Nucleotidyltransferase</keyword>
<feature type="domain" description="Reverse transcriptase RNase H-like" evidence="8">
    <location>
        <begin position="122"/>
        <end position="199"/>
    </location>
</feature>
<dbReference type="AlphaFoldDB" id="A0A6J8E7Y6"/>
<evidence type="ECO:0000256" key="4">
    <source>
        <dbReference type="ARBA" id="ARBA00022759"/>
    </source>
</evidence>
<keyword evidence="1" id="KW-0808">Transferase</keyword>
<dbReference type="GO" id="GO:0004519">
    <property type="term" value="F:endonuclease activity"/>
    <property type="evidence" value="ECO:0007669"/>
    <property type="project" value="UniProtKB-KW"/>
</dbReference>
<protein>
    <recommendedName>
        <fullName evidence="8">Reverse transcriptase RNase H-like domain-containing protein</fullName>
    </recommendedName>
</protein>
<dbReference type="Pfam" id="PF17917">
    <property type="entry name" value="RT_RNaseH"/>
    <property type="match status" value="1"/>
</dbReference>
<dbReference type="GO" id="GO:0016787">
    <property type="term" value="F:hydrolase activity"/>
    <property type="evidence" value="ECO:0007669"/>
    <property type="project" value="UniProtKB-KW"/>
</dbReference>
<dbReference type="InterPro" id="IPR041373">
    <property type="entry name" value="RT_RNaseH"/>
</dbReference>
<evidence type="ECO:0000259" key="8">
    <source>
        <dbReference type="Pfam" id="PF17917"/>
    </source>
</evidence>
<evidence type="ECO:0000256" key="5">
    <source>
        <dbReference type="ARBA" id="ARBA00022801"/>
    </source>
</evidence>
<keyword evidence="3" id="KW-0540">Nuclease</keyword>